<dbReference type="GO" id="GO:0003779">
    <property type="term" value="F:actin binding"/>
    <property type="evidence" value="ECO:0007669"/>
    <property type="project" value="InterPro"/>
</dbReference>
<keyword evidence="1" id="KW-0175">Coiled coil</keyword>
<evidence type="ECO:0000313" key="4">
    <source>
        <dbReference type="EMBL" id="EMS11247.1"/>
    </source>
</evidence>
<reference evidence="4 5" key="1">
    <citation type="submission" date="2013-01" db="EMBL/GenBank/DDBJ databases">
        <authorList>
            <person name="Inman J."/>
            <person name="Zafar N."/>
            <person name="Lorenzi H."/>
            <person name="Caler E."/>
        </authorList>
    </citation>
    <scope>NUCLEOTIDE SEQUENCE [LARGE SCALE GENOMIC DNA]</scope>
    <source>
        <strain evidence="4 5">HM-3:IMSS</strain>
    </source>
</reference>
<evidence type="ECO:0000256" key="1">
    <source>
        <dbReference type="SAM" id="Coils"/>
    </source>
</evidence>
<evidence type="ECO:0000256" key="2">
    <source>
        <dbReference type="SAM" id="MobiDB-lite"/>
    </source>
</evidence>
<accession>M7VTS4</accession>
<feature type="compositionally biased region" description="Polar residues" evidence="2">
    <location>
        <begin position="306"/>
        <end position="321"/>
    </location>
</feature>
<feature type="region of interest" description="Disordered" evidence="2">
    <location>
        <begin position="216"/>
        <end position="321"/>
    </location>
</feature>
<dbReference type="AlphaFoldDB" id="M7VTS4"/>
<dbReference type="InterPro" id="IPR003124">
    <property type="entry name" value="WH2_dom"/>
</dbReference>
<dbReference type="PROSITE" id="PS51082">
    <property type="entry name" value="WH2"/>
    <property type="match status" value="1"/>
</dbReference>
<feature type="coiled-coil region" evidence="1">
    <location>
        <begin position="148"/>
        <end position="189"/>
    </location>
</feature>
<organism evidence="4 5">
    <name type="scientific">Entamoeba histolytica HM-3:IMSS</name>
    <dbReference type="NCBI Taxonomy" id="885315"/>
    <lineage>
        <taxon>Eukaryota</taxon>
        <taxon>Amoebozoa</taxon>
        <taxon>Evosea</taxon>
        <taxon>Archamoebae</taxon>
        <taxon>Mastigamoebida</taxon>
        <taxon>Entamoebidae</taxon>
        <taxon>Entamoeba</taxon>
    </lineage>
</organism>
<sequence length="321" mass="36363">MTWNILNKYFLRFYPLKNLLVRTENIRLVIMSIQQVLENLQINNDTNVNGRQLKISMINLFKFISSQIKDVQEEDNKKQANLVKTLQVVIKEVDTIKKVQQETQNKIEVMANVIRKMSDKINESKGTTSPNMSLLQKSCGCEENRKIILDMKKKLGEINNIIDEVKENYKELKNQVRTTNSNIASIKEELNICKSLTNSNSQEIKHPREKNVAPVSTFNVPQSPQACVQPPPPPPIDNSKVPSVSSISTSGRGDLLSQIQRGKKLKKTTVNDRSKPMISKEQQSPTTPHYPTNPLMAAIAARANRGGSSMKNTRGTPQRKW</sequence>
<dbReference type="OrthoDB" id="6157464at2759"/>
<proteinExistence type="predicted"/>
<dbReference type="VEuPathDB" id="AmoebaDB:KM1_168500"/>
<feature type="compositionally biased region" description="Low complexity" evidence="2">
    <location>
        <begin position="237"/>
        <end position="250"/>
    </location>
</feature>
<dbReference type="EMBL" id="KB638785">
    <property type="protein sequence ID" value="EMS11247.1"/>
    <property type="molecule type" value="Genomic_DNA"/>
</dbReference>
<dbReference type="Pfam" id="PF02205">
    <property type="entry name" value="WH2"/>
    <property type="match status" value="1"/>
</dbReference>
<feature type="domain" description="WH2" evidence="3">
    <location>
        <begin position="251"/>
        <end position="268"/>
    </location>
</feature>
<protein>
    <submittedName>
        <fullName evidence="4">WH2 motif domain contaning protein</fullName>
    </submittedName>
</protein>
<gene>
    <name evidence="4" type="ORF">KM1_168500</name>
</gene>
<dbReference type="FunFam" id="1.10.287.1490:FF:000043">
    <property type="entry name" value="WH2 motif domain contaning, putative"/>
    <property type="match status" value="1"/>
</dbReference>
<name>M7VTS4_ENTHI</name>
<feature type="compositionally biased region" description="Polar residues" evidence="2">
    <location>
        <begin position="280"/>
        <end position="290"/>
    </location>
</feature>
<evidence type="ECO:0000259" key="3">
    <source>
        <dbReference type="PROSITE" id="PS51082"/>
    </source>
</evidence>
<dbReference type="Proteomes" id="UP000030780">
    <property type="component" value="Unassembled WGS sequence"/>
</dbReference>
<dbReference type="Gene3D" id="1.10.287.1490">
    <property type="match status" value="1"/>
</dbReference>
<evidence type="ECO:0000313" key="5">
    <source>
        <dbReference type="Proteomes" id="UP000030780"/>
    </source>
</evidence>
<dbReference type="SMART" id="SM00246">
    <property type="entry name" value="WH2"/>
    <property type="match status" value="1"/>
</dbReference>